<protein>
    <submittedName>
        <fullName evidence="1">Histidine phosphatase family protein</fullName>
    </submittedName>
</protein>
<sequence>MRKTILLLRHAKSAWDSPRLTDHDRPLNRRGEQAAQTMADHVASHAPRPDLILCSTAMRTRQTLAPLVGVLGSPTPPISLEKGLYLASEEELLERLQALSEEVCTVLLIGHNDGIGQIAAALAARGPEEALARLRDKYPTGSLAVLRPAPGPWSDLAPGVCKLLAFVRPRDVDSR</sequence>
<accession>A0ABS6ILY0</accession>
<organism evidence="1 2">
    <name type="scientific">Reyranella humidisoli</name>
    <dbReference type="NCBI Taxonomy" id="2849149"/>
    <lineage>
        <taxon>Bacteria</taxon>
        <taxon>Pseudomonadati</taxon>
        <taxon>Pseudomonadota</taxon>
        <taxon>Alphaproteobacteria</taxon>
        <taxon>Hyphomicrobiales</taxon>
        <taxon>Reyranellaceae</taxon>
        <taxon>Reyranella</taxon>
    </lineage>
</organism>
<proteinExistence type="predicted"/>
<keyword evidence="2" id="KW-1185">Reference proteome</keyword>
<dbReference type="Pfam" id="PF00300">
    <property type="entry name" value="His_Phos_1"/>
    <property type="match status" value="1"/>
</dbReference>
<evidence type="ECO:0000313" key="1">
    <source>
        <dbReference type="EMBL" id="MBU8875591.1"/>
    </source>
</evidence>
<gene>
    <name evidence="1" type="ORF">KQ910_17590</name>
</gene>
<dbReference type="PANTHER" id="PTHR47623:SF1">
    <property type="entry name" value="OS09G0287300 PROTEIN"/>
    <property type="match status" value="1"/>
</dbReference>
<reference evidence="1 2" key="1">
    <citation type="submission" date="2021-06" db="EMBL/GenBank/DDBJ databases">
        <authorList>
            <person name="Lee D.H."/>
        </authorList>
    </citation>
    <scope>NUCLEOTIDE SEQUENCE [LARGE SCALE GENOMIC DNA]</scope>
    <source>
        <strain evidence="1 2">MMS21-HV4-11</strain>
    </source>
</reference>
<evidence type="ECO:0000313" key="2">
    <source>
        <dbReference type="Proteomes" id="UP000727907"/>
    </source>
</evidence>
<dbReference type="EMBL" id="JAHOPB010000001">
    <property type="protein sequence ID" value="MBU8875591.1"/>
    <property type="molecule type" value="Genomic_DNA"/>
</dbReference>
<dbReference type="PANTHER" id="PTHR47623">
    <property type="entry name" value="OS09G0287300 PROTEIN"/>
    <property type="match status" value="1"/>
</dbReference>
<dbReference type="InterPro" id="IPR013078">
    <property type="entry name" value="His_Pase_superF_clade-1"/>
</dbReference>
<name>A0ABS6ILY0_9HYPH</name>
<dbReference type="CDD" id="cd07067">
    <property type="entry name" value="HP_PGM_like"/>
    <property type="match status" value="1"/>
</dbReference>
<dbReference type="Proteomes" id="UP000727907">
    <property type="component" value="Unassembled WGS sequence"/>
</dbReference>
<dbReference type="SMART" id="SM00855">
    <property type="entry name" value="PGAM"/>
    <property type="match status" value="1"/>
</dbReference>
<comment type="caution">
    <text evidence="1">The sequence shown here is derived from an EMBL/GenBank/DDBJ whole genome shotgun (WGS) entry which is preliminary data.</text>
</comment>